<dbReference type="PANTHER" id="PTHR43549:SF3">
    <property type="entry name" value="MULTIDRUG RESISTANCE PROTEIN YPNP-RELATED"/>
    <property type="match status" value="1"/>
</dbReference>
<feature type="transmembrane region" description="Helical" evidence="7">
    <location>
        <begin position="249"/>
        <end position="271"/>
    </location>
</feature>
<evidence type="ECO:0000256" key="4">
    <source>
        <dbReference type="ARBA" id="ARBA00022692"/>
    </source>
</evidence>
<reference evidence="8" key="1">
    <citation type="submission" date="2018-06" db="EMBL/GenBank/DDBJ databases">
        <authorList>
            <person name="Zhirakovskaya E."/>
        </authorList>
    </citation>
    <scope>NUCLEOTIDE SEQUENCE</scope>
</reference>
<keyword evidence="4 7" id="KW-0812">Transmembrane</keyword>
<keyword evidence="3" id="KW-1003">Cell membrane</keyword>
<comment type="subcellular location">
    <subcellularLocation>
        <location evidence="1">Cell membrane</location>
        <topology evidence="1">Multi-pass membrane protein</topology>
    </subcellularLocation>
</comment>
<dbReference type="PANTHER" id="PTHR43549">
    <property type="entry name" value="MULTIDRUG RESISTANCE PROTEIN YPNP-RELATED"/>
    <property type="match status" value="1"/>
</dbReference>
<keyword evidence="6 7" id="KW-0472">Membrane</keyword>
<feature type="transmembrane region" description="Helical" evidence="7">
    <location>
        <begin position="397"/>
        <end position="415"/>
    </location>
</feature>
<feature type="transmembrane region" description="Helical" evidence="7">
    <location>
        <begin position="427"/>
        <end position="449"/>
    </location>
</feature>
<dbReference type="GO" id="GO:0042910">
    <property type="term" value="F:xenobiotic transmembrane transporter activity"/>
    <property type="evidence" value="ECO:0007669"/>
    <property type="project" value="InterPro"/>
</dbReference>
<dbReference type="InterPro" id="IPR048279">
    <property type="entry name" value="MdtK-like"/>
</dbReference>
<sequence length="469" mass="50573">MGQLKANHRNKTIASKPAIFLTGSPLRHITVMTLTSSIGLLTMFIVDFVDLLYIAQLDDSALTAAMGFAATILFFGTAFNIGLMIAISALGSRRIGQGDPEHARRYLTNILTLAMMIIVPLAIMLFTFAPQILDLAGATGTAKTAATGYIRIVAPFMPFSVAAMVCAGFLRAHGAARQAMNVNISMGITNAVLDPIFIFGLDLGVDGAAIATACAAVTSAIVAIYPIVRHFGGFNKISVHHFQEDLKPILAIMIPAVLTNVATPVGGFISYRYIAGYSDDVVAGFAVIGRMVPVAFCLLFSLSGAVGPIIGQNFGANQFDRIRLTINQAMWFALGYTALVWPILYILNEPISDLFNLQAQGRHLFWLFAAMLAPLFFFNGMLFIANAACNNLERPRWSMYLNWGRNTLGMLPFLWLGDALYGLDGVVIGPAIGGVLFGLLGYGAARHLVNEQEDHARRKSSQKPLTQAT</sequence>
<protein>
    <submittedName>
        <fullName evidence="8">MATE efflux family protein</fullName>
    </submittedName>
</protein>
<gene>
    <name evidence="8" type="ORF">MNBD_ALPHA04-1859</name>
</gene>
<evidence type="ECO:0000256" key="1">
    <source>
        <dbReference type="ARBA" id="ARBA00004651"/>
    </source>
</evidence>
<dbReference type="Pfam" id="PF01554">
    <property type="entry name" value="MatE"/>
    <property type="match status" value="2"/>
</dbReference>
<dbReference type="NCBIfam" id="TIGR00797">
    <property type="entry name" value="matE"/>
    <property type="match status" value="1"/>
</dbReference>
<keyword evidence="2" id="KW-0813">Transport</keyword>
<feature type="transmembrane region" description="Helical" evidence="7">
    <location>
        <begin position="182"/>
        <end position="201"/>
    </location>
</feature>
<keyword evidence="5 7" id="KW-1133">Transmembrane helix</keyword>
<dbReference type="InterPro" id="IPR052031">
    <property type="entry name" value="Membrane_Transporter-Flippase"/>
</dbReference>
<feature type="transmembrane region" description="Helical" evidence="7">
    <location>
        <begin position="149"/>
        <end position="170"/>
    </location>
</feature>
<dbReference type="GO" id="GO:0005886">
    <property type="term" value="C:plasma membrane"/>
    <property type="evidence" value="ECO:0007669"/>
    <property type="project" value="UniProtKB-SubCell"/>
</dbReference>
<dbReference type="AlphaFoldDB" id="A0A3B0SCZ2"/>
<dbReference type="EMBL" id="UOEF01000362">
    <property type="protein sequence ID" value="VAW03078.1"/>
    <property type="molecule type" value="Genomic_DNA"/>
</dbReference>
<dbReference type="PIRSF" id="PIRSF006603">
    <property type="entry name" value="DinF"/>
    <property type="match status" value="1"/>
</dbReference>
<dbReference type="GO" id="GO:0015297">
    <property type="term" value="F:antiporter activity"/>
    <property type="evidence" value="ECO:0007669"/>
    <property type="project" value="InterPro"/>
</dbReference>
<proteinExistence type="predicted"/>
<dbReference type="InterPro" id="IPR002528">
    <property type="entry name" value="MATE_fam"/>
</dbReference>
<feature type="transmembrane region" description="Helical" evidence="7">
    <location>
        <begin position="29"/>
        <end position="55"/>
    </location>
</feature>
<feature type="transmembrane region" description="Helical" evidence="7">
    <location>
        <begin position="291"/>
        <end position="310"/>
    </location>
</feature>
<feature type="transmembrane region" description="Helical" evidence="7">
    <location>
        <begin position="364"/>
        <end position="385"/>
    </location>
</feature>
<feature type="transmembrane region" description="Helical" evidence="7">
    <location>
        <begin position="322"/>
        <end position="344"/>
    </location>
</feature>
<evidence type="ECO:0000256" key="3">
    <source>
        <dbReference type="ARBA" id="ARBA00022475"/>
    </source>
</evidence>
<evidence type="ECO:0000256" key="7">
    <source>
        <dbReference type="SAM" id="Phobius"/>
    </source>
</evidence>
<accession>A0A3B0SCZ2</accession>
<evidence type="ECO:0000313" key="8">
    <source>
        <dbReference type="EMBL" id="VAW03078.1"/>
    </source>
</evidence>
<evidence type="ECO:0000256" key="6">
    <source>
        <dbReference type="ARBA" id="ARBA00023136"/>
    </source>
</evidence>
<name>A0A3B0SCZ2_9ZZZZ</name>
<evidence type="ECO:0000256" key="2">
    <source>
        <dbReference type="ARBA" id="ARBA00022448"/>
    </source>
</evidence>
<feature type="transmembrane region" description="Helical" evidence="7">
    <location>
        <begin position="61"/>
        <end position="85"/>
    </location>
</feature>
<evidence type="ECO:0000256" key="5">
    <source>
        <dbReference type="ARBA" id="ARBA00022989"/>
    </source>
</evidence>
<feature type="transmembrane region" description="Helical" evidence="7">
    <location>
        <begin position="106"/>
        <end position="129"/>
    </location>
</feature>
<organism evidence="8">
    <name type="scientific">hydrothermal vent metagenome</name>
    <dbReference type="NCBI Taxonomy" id="652676"/>
    <lineage>
        <taxon>unclassified sequences</taxon>
        <taxon>metagenomes</taxon>
        <taxon>ecological metagenomes</taxon>
    </lineage>
</organism>
<feature type="transmembrane region" description="Helical" evidence="7">
    <location>
        <begin position="207"/>
        <end position="228"/>
    </location>
</feature>